<keyword evidence="3" id="KW-0328">Glycosyltransferase</keyword>
<evidence type="ECO:0000313" key="15">
    <source>
        <dbReference type="RefSeq" id="XP_019052982.1"/>
    </source>
</evidence>
<feature type="compositionally biased region" description="Basic and acidic residues" evidence="6">
    <location>
        <begin position="103"/>
        <end position="128"/>
    </location>
</feature>
<feature type="domain" description="Exostosin GT47" evidence="8">
    <location>
        <begin position="372"/>
        <end position="653"/>
    </location>
</feature>
<evidence type="ECO:0000313" key="13">
    <source>
        <dbReference type="RefSeq" id="XP_010254022.1"/>
    </source>
</evidence>
<dbReference type="Proteomes" id="UP000189703">
    <property type="component" value="Unplaced"/>
</dbReference>
<evidence type="ECO:0000313" key="14">
    <source>
        <dbReference type="RefSeq" id="XP_019052981.1"/>
    </source>
</evidence>
<evidence type="ECO:0000256" key="2">
    <source>
        <dbReference type="ARBA" id="ARBA00010271"/>
    </source>
</evidence>
<accession>A0A1U7ZZ74</accession>
<proteinExistence type="inferred from homology"/>
<dbReference type="RefSeq" id="XP_010254022.1">
    <property type="nucleotide sequence ID" value="XM_010255720.2"/>
</dbReference>
<dbReference type="RefSeq" id="XP_010254021.1">
    <property type="nucleotide sequence ID" value="XM_010255719.2"/>
</dbReference>
<comment type="similarity">
    <text evidence="2">Belongs to the glycosyltransferase 47 family.</text>
</comment>
<feature type="compositionally biased region" description="Low complexity" evidence="6">
    <location>
        <begin position="77"/>
        <end position="88"/>
    </location>
</feature>
<dbReference type="Pfam" id="PF03016">
    <property type="entry name" value="Exostosin_GT47"/>
    <property type="match status" value="1"/>
</dbReference>
<dbReference type="GeneID" id="104595126"/>
<reference evidence="10 11" key="1">
    <citation type="submission" date="2025-04" db="UniProtKB">
        <authorList>
            <consortium name="RefSeq"/>
        </authorList>
    </citation>
    <scope>IDENTIFICATION</scope>
</reference>
<keyword evidence="3" id="KW-0808">Transferase</keyword>
<keyword evidence="7" id="KW-0812">Transmembrane</keyword>
<organism evidence="9 12">
    <name type="scientific">Nelumbo nucifera</name>
    <name type="common">Sacred lotus</name>
    <dbReference type="NCBI Taxonomy" id="4432"/>
    <lineage>
        <taxon>Eukaryota</taxon>
        <taxon>Viridiplantae</taxon>
        <taxon>Streptophyta</taxon>
        <taxon>Embryophyta</taxon>
        <taxon>Tracheophyta</taxon>
        <taxon>Spermatophyta</taxon>
        <taxon>Magnoliopsida</taxon>
        <taxon>Proteales</taxon>
        <taxon>Nelumbonaceae</taxon>
        <taxon>Nelumbo</taxon>
    </lineage>
</organism>
<keyword evidence="4" id="KW-0735">Signal-anchor</keyword>
<dbReference type="RefSeq" id="XP_010254019.1">
    <property type="nucleotide sequence ID" value="XM_010255717.1"/>
</dbReference>
<dbReference type="eggNOG" id="KOG1021">
    <property type="taxonomic scope" value="Eukaryota"/>
</dbReference>
<evidence type="ECO:0000313" key="16">
    <source>
        <dbReference type="RefSeq" id="XP_019052983.1"/>
    </source>
</evidence>
<feature type="region of interest" description="Disordered" evidence="6">
    <location>
        <begin position="77"/>
        <end position="198"/>
    </location>
</feature>
<dbReference type="RefSeq" id="XP_010254018.1">
    <property type="nucleotide sequence ID" value="XM_010255716.2"/>
</dbReference>
<dbReference type="InterPro" id="IPR040911">
    <property type="entry name" value="Exostosin_GT47"/>
</dbReference>
<dbReference type="AlphaFoldDB" id="A0A1U7ZZ74"/>
<evidence type="ECO:0000259" key="8">
    <source>
        <dbReference type="Pfam" id="PF03016"/>
    </source>
</evidence>
<dbReference type="GO" id="GO:0000139">
    <property type="term" value="C:Golgi membrane"/>
    <property type="evidence" value="ECO:0007669"/>
    <property type="project" value="UniProtKB-SubCell"/>
</dbReference>
<gene>
    <name evidence="10 11 12 13 14 15 16" type="primary">LOC104595126</name>
</gene>
<protein>
    <submittedName>
        <fullName evidence="10 11">Probable glycosyltransferase At3g07620 isoform X1</fullName>
    </submittedName>
</protein>
<dbReference type="KEGG" id="nnu:104595126"/>
<dbReference type="InterPro" id="IPR004263">
    <property type="entry name" value="Exostosin"/>
</dbReference>
<sequence>MNMEHLHQLQKLCQVETKRLLLVMGIIAFTIILVQSVSLPYRNVLLSLFPTSRTLGLGKSGLAHDDSIPESEMVHNSSLLNDSNSNNSTMPPGVVTNFGASHTGEEIKDGNETKRKDEDHQNGLKSEDVGPENATELYRNKDLSKESSSVRILDLDKNSTMGDAKDRDNSSAQAKAGETQDKGNFTKLDGNFPLDNVQKENNSVVPEKIGTTALGTSPPFALPPEDSSSGTFLRNLDANSNTSIPSVNSNTSSVIKQSVEAIPNDEKSQALLSGPSMPVGNSTITNNPVTNTPKSDVLSSSIMSLSDMNHLLSQSRAASQPKTLQGSSARDQELLLARSQIENSPIVKKDIELYAPLFRNVSKFKMSYELMERMLKVYIYKEGERPIFHQPPLKGIYASEGWFMKLMEANKHFVVKDPRKAHLFYLPFSSRMLEETLYVPNSHNQKNLIKHLKNYIDMIAAKYPFWNRTGGSDHFLVACHDWAPSETRQHMALCIKALCNADVSGDFKIGKDVSLPETYVRVPRDPLRDLGGKPLSKRSILAFFAGSMHGYVRPILLKYWENKDPDMKIFGRMGRSGKSKMNYIQHMKSSKYCICAKGYEVNSPRVVEAIFYECVPVIISDNFVPPFFEVLDWEAFSVFVLEKDIPNLKNILLSIPEEKYRRLQLGVKKAQRHFLWHTTPVKYDIFHMILHSVWYNRVFQIGT</sequence>
<dbReference type="RefSeq" id="XP_019052983.1">
    <property type="nucleotide sequence ID" value="XM_019197438.1"/>
</dbReference>
<keyword evidence="5" id="KW-0333">Golgi apparatus</keyword>
<comment type="subcellular location">
    <subcellularLocation>
        <location evidence="1">Golgi apparatus membrane</location>
        <topology evidence="1">Single-pass type II membrane protein</topology>
    </subcellularLocation>
</comment>
<keyword evidence="9" id="KW-1185">Reference proteome</keyword>
<evidence type="ECO:0000256" key="7">
    <source>
        <dbReference type="SAM" id="Phobius"/>
    </source>
</evidence>
<evidence type="ECO:0000313" key="12">
    <source>
        <dbReference type="RefSeq" id="XP_010254021.1"/>
    </source>
</evidence>
<name>A0A1U7ZZ74_NELNU</name>
<evidence type="ECO:0000313" key="9">
    <source>
        <dbReference type="Proteomes" id="UP000189703"/>
    </source>
</evidence>
<dbReference type="OrthoDB" id="1924787at2759"/>
<evidence type="ECO:0000256" key="4">
    <source>
        <dbReference type="ARBA" id="ARBA00022968"/>
    </source>
</evidence>
<evidence type="ECO:0000256" key="1">
    <source>
        <dbReference type="ARBA" id="ARBA00004323"/>
    </source>
</evidence>
<dbReference type="RefSeq" id="XP_019052982.1">
    <property type="nucleotide sequence ID" value="XM_019197437.1"/>
</dbReference>
<dbReference type="PANTHER" id="PTHR11062:SF108">
    <property type="entry name" value="EXOSTOSIN FAMILY PROTEIN"/>
    <property type="match status" value="1"/>
</dbReference>
<evidence type="ECO:0000313" key="11">
    <source>
        <dbReference type="RefSeq" id="XP_010254019.1"/>
    </source>
</evidence>
<evidence type="ECO:0000313" key="10">
    <source>
        <dbReference type="RefSeq" id="XP_010254018.1"/>
    </source>
</evidence>
<evidence type="ECO:0000256" key="5">
    <source>
        <dbReference type="ARBA" id="ARBA00023034"/>
    </source>
</evidence>
<dbReference type="PANTHER" id="PTHR11062">
    <property type="entry name" value="EXOSTOSIN HEPARAN SULFATE GLYCOSYLTRANSFERASE -RELATED"/>
    <property type="match status" value="1"/>
</dbReference>
<dbReference type="RefSeq" id="XP_019052981.1">
    <property type="nucleotide sequence ID" value="XM_019197436.1"/>
</dbReference>
<keyword evidence="7" id="KW-0472">Membrane</keyword>
<feature type="compositionally biased region" description="Basic and acidic residues" evidence="6">
    <location>
        <begin position="153"/>
        <end position="169"/>
    </location>
</feature>
<evidence type="ECO:0000256" key="3">
    <source>
        <dbReference type="ARBA" id="ARBA00022676"/>
    </source>
</evidence>
<evidence type="ECO:0000256" key="6">
    <source>
        <dbReference type="SAM" id="MobiDB-lite"/>
    </source>
</evidence>
<keyword evidence="7" id="KW-1133">Transmembrane helix</keyword>
<dbReference type="GO" id="GO:0016757">
    <property type="term" value="F:glycosyltransferase activity"/>
    <property type="evidence" value="ECO:0007669"/>
    <property type="project" value="UniProtKB-KW"/>
</dbReference>
<feature type="transmembrane region" description="Helical" evidence="7">
    <location>
        <begin position="20"/>
        <end position="41"/>
    </location>
</feature>